<evidence type="ECO:0000313" key="2">
    <source>
        <dbReference type="EMBL" id="KIS71486.1"/>
    </source>
</evidence>
<organism evidence="2 3">
    <name type="scientific">Mycosarcoma maydis</name>
    <name type="common">Corn smut fungus</name>
    <name type="synonym">Ustilago maydis</name>
    <dbReference type="NCBI Taxonomy" id="5270"/>
    <lineage>
        <taxon>Eukaryota</taxon>
        <taxon>Fungi</taxon>
        <taxon>Dikarya</taxon>
        <taxon>Basidiomycota</taxon>
        <taxon>Ustilaginomycotina</taxon>
        <taxon>Ustilaginomycetes</taxon>
        <taxon>Ustilaginales</taxon>
        <taxon>Ustilaginaceae</taxon>
        <taxon>Mycosarcoma</taxon>
    </lineage>
</organism>
<accession>A0A0D1E7L7</accession>
<evidence type="ECO:0000256" key="1">
    <source>
        <dbReference type="SAM" id="MobiDB-lite"/>
    </source>
</evidence>
<protein>
    <submittedName>
        <fullName evidence="2">Uncharacterized protein</fullName>
    </submittedName>
</protein>
<gene>
    <name evidence="2" type="ORF">UMAG_01381</name>
</gene>
<feature type="region of interest" description="Disordered" evidence="1">
    <location>
        <begin position="130"/>
        <end position="266"/>
    </location>
</feature>
<feature type="compositionally biased region" description="Low complexity" evidence="1">
    <location>
        <begin position="89"/>
        <end position="105"/>
    </location>
</feature>
<feature type="region of interest" description="Disordered" evidence="1">
    <location>
        <begin position="545"/>
        <end position="615"/>
    </location>
</feature>
<feature type="compositionally biased region" description="Basic and acidic residues" evidence="1">
    <location>
        <begin position="31"/>
        <end position="45"/>
    </location>
</feature>
<feature type="compositionally biased region" description="Low complexity" evidence="1">
    <location>
        <begin position="16"/>
        <end position="27"/>
    </location>
</feature>
<feature type="compositionally biased region" description="Polar residues" evidence="1">
    <location>
        <begin position="431"/>
        <end position="452"/>
    </location>
</feature>
<dbReference type="GeneID" id="23562424"/>
<feature type="region of interest" description="Disordered" evidence="1">
    <location>
        <begin position="378"/>
        <end position="457"/>
    </location>
</feature>
<dbReference type="OrthoDB" id="5378975at2759"/>
<name>A0A0D1E7L7_MYCMD</name>
<dbReference type="KEGG" id="uma:UMAG_01381"/>
<feature type="compositionally biased region" description="Acidic residues" evidence="1">
    <location>
        <begin position="202"/>
        <end position="252"/>
    </location>
</feature>
<dbReference type="RefSeq" id="XP_011387268.1">
    <property type="nucleotide sequence ID" value="XM_011388966.1"/>
</dbReference>
<feature type="compositionally biased region" description="Polar residues" evidence="1">
    <location>
        <begin position="570"/>
        <end position="581"/>
    </location>
</feature>
<dbReference type="PANTHER" id="PTHR38698">
    <property type="entry name" value="EXPRESSED PROTEIN"/>
    <property type="match status" value="1"/>
</dbReference>
<feature type="compositionally biased region" description="Low complexity" evidence="1">
    <location>
        <begin position="545"/>
        <end position="561"/>
    </location>
</feature>
<keyword evidence="3" id="KW-1185">Reference proteome</keyword>
<dbReference type="EMBL" id="CM003141">
    <property type="protein sequence ID" value="KIS71486.1"/>
    <property type="molecule type" value="Genomic_DNA"/>
</dbReference>
<dbReference type="Proteomes" id="UP000000561">
    <property type="component" value="Chromosome 2"/>
</dbReference>
<dbReference type="VEuPathDB" id="FungiDB:UMAG_01381"/>
<feature type="compositionally biased region" description="Polar residues" evidence="1">
    <location>
        <begin position="393"/>
        <end position="413"/>
    </location>
</feature>
<dbReference type="Pfam" id="PF17104">
    <property type="entry name" value="YBL010C_LAA2"/>
    <property type="match status" value="1"/>
</dbReference>
<feature type="compositionally biased region" description="Polar residues" evidence="1">
    <location>
        <begin position="589"/>
        <end position="603"/>
    </location>
</feature>
<dbReference type="eggNOG" id="ENOG502RZVD">
    <property type="taxonomic scope" value="Eukaryota"/>
</dbReference>
<feature type="compositionally biased region" description="Polar residues" evidence="1">
    <location>
        <begin position="175"/>
        <end position="184"/>
    </location>
</feature>
<dbReference type="InParanoid" id="A0A0D1E7L7"/>
<feature type="compositionally biased region" description="Low complexity" evidence="1">
    <location>
        <begin position="414"/>
        <end position="429"/>
    </location>
</feature>
<reference evidence="2 3" key="1">
    <citation type="journal article" date="2006" name="Nature">
        <title>Insights from the genome of the biotrophic fungal plant pathogen Ustilago maydis.</title>
        <authorList>
            <person name="Kamper J."/>
            <person name="Kahmann R."/>
            <person name="Bolker M."/>
            <person name="Ma L.J."/>
            <person name="Brefort T."/>
            <person name="Saville B.J."/>
            <person name="Banuett F."/>
            <person name="Kronstad J.W."/>
            <person name="Gold S.E."/>
            <person name="Muller O."/>
            <person name="Perlin M.H."/>
            <person name="Wosten H.A."/>
            <person name="de Vries R."/>
            <person name="Ruiz-Herrera J."/>
            <person name="Reynaga-Pena C.G."/>
            <person name="Snetselaar K."/>
            <person name="McCann M."/>
            <person name="Perez-Martin J."/>
            <person name="Feldbrugge M."/>
            <person name="Basse C.W."/>
            <person name="Steinberg G."/>
            <person name="Ibeas J.I."/>
            <person name="Holloman W."/>
            <person name="Guzman P."/>
            <person name="Farman M."/>
            <person name="Stajich J.E."/>
            <person name="Sentandreu R."/>
            <person name="Gonzalez-Prieto J.M."/>
            <person name="Kennell J.C."/>
            <person name="Molina L."/>
            <person name="Schirawski J."/>
            <person name="Mendoza-Mendoza A."/>
            <person name="Greilinger D."/>
            <person name="Munch K."/>
            <person name="Rossel N."/>
            <person name="Scherer M."/>
            <person name="Vranes M."/>
            <person name="Ladendorf O."/>
            <person name="Vincon V."/>
            <person name="Fuchs U."/>
            <person name="Sandrock B."/>
            <person name="Meng S."/>
            <person name="Ho E.C."/>
            <person name="Cahill M.J."/>
            <person name="Boyce K.J."/>
            <person name="Klose J."/>
            <person name="Klosterman S.J."/>
            <person name="Deelstra H.J."/>
            <person name="Ortiz-Castellanos L."/>
            <person name="Li W."/>
            <person name="Sanchez-Alonso P."/>
            <person name="Schreier P.H."/>
            <person name="Hauser-Hahn I."/>
            <person name="Vaupel M."/>
            <person name="Koopmann E."/>
            <person name="Friedrich G."/>
            <person name="Voss H."/>
            <person name="Schluter T."/>
            <person name="Margolis J."/>
            <person name="Platt D."/>
            <person name="Swimmer C."/>
            <person name="Gnirke A."/>
            <person name="Chen F."/>
            <person name="Vysotskaia V."/>
            <person name="Mannhaupt G."/>
            <person name="Guldener U."/>
            <person name="Munsterkotter M."/>
            <person name="Haase D."/>
            <person name="Oesterheld M."/>
            <person name="Mewes H.W."/>
            <person name="Mauceli E.W."/>
            <person name="DeCaprio D."/>
            <person name="Wade C.M."/>
            <person name="Butler J."/>
            <person name="Young S."/>
            <person name="Jaffe D.B."/>
            <person name="Calvo S."/>
            <person name="Nusbaum C."/>
            <person name="Galagan J."/>
            <person name="Birren B.W."/>
        </authorList>
    </citation>
    <scope>NUCLEOTIDE SEQUENCE [LARGE SCALE GENOMIC DNA]</scope>
    <source>
        <strain evidence="3">DSM 14603 / FGSC 9021 / UM521</strain>
    </source>
</reference>
<dbReference type="AlphaFoldDB" id="A0A0D1E7L7"/>
<sequence>MDANPFAVWDDPAPAPASTSLTTASSSNGPKDLKDDKMIEQEARLSLEYQDEDPGWGAGSALASRDNSPEKTRNQATWSRAAPSAVLPISENAISNQASASASTEAQEDSDPGLVQVPAITTEVAEASAATVKDAAAHAGGDQTSTDEPTARADTEQVQDDQDDNTDAFEDSRQEQAVQVQDLSSPEELDEKATIAAVPVEAAEDDDGFDDFGEAAGEDDGAAANDDFGDFDDFETGDAQDEVGFGDDDFGDDGFGQSMGHTEQAAPAPIRTVASTNRDWSALDVTTRSNRIDLASCVAALLPLSAAAERELDSAGLRQVEGPSQVLVSAECRQLWTDLSSLPSVKPIDWVRSKTRRDYLISMGVPVNLDEIHSSFASGSGGSKQLPPLQLHYDSSTGSGSALVDSNGSVPQRSSSLKLSGSSAPALAAQRSASTSNSPRNGNSSPALGSSTNRERMAERRMQELGLGAAPAVDLRRAQELVNKSEDQLTLLSLPALKSMLRELNTMTRSTSSLLTHHLTLRESYQADSEMYNSMIKELVTGAASRFSGSSGSSGGSNSVAGGRGDSRRSTTMGLSASSSGKARVNSLPVGSTAMSGTRSMSPSLRGGVGTSPRR</sequence>
<dbReference type="InterPro" id="IPR031355">
    <property type="entry name" value="YBL010C/LAA2-like"/>
</dbReference>
<feature type="compositionally biased region" description="Acidic residues" evidence="1">
    <location>
        <begin position="157"/>
        <end position="169"/>
    </location>
</feature>
<feature type="region of interest" description="Disordered" evidence="1">
    <location>
        <begin position="1"/>
        <end position="118"/>
    </location>
</feature>
<dbReference type="STRING" id="237631.A0A0D1E7L7"/>
<proteinExistence type="predicted"/>
<dbReference type="OMA" id="FQWTRSE"/>
<dbReference type="PANTHER" id="PTHR38698:SF1">
    <property type="entry name" value="FUNGAL PROTEIN"/>
    <property type="match status" value="1"/>
</dbReference>
<evidence type="ECO:0000313" key="3">
    <source>
        <dbReference type="Proteomes" id="UP000000561"/>
    </source>
</evidence>